<dbReference type="PROSITE" id="PS51318">
    <property type="entry name" value="TAT"/>
    <property type="match status" value="1"/>
</dbReference>
<keyword evidence="5" id="KW-0732">Signal</keyword>
<feature type="region of interest" description="Disordered" evidence="4">
    <location>
        <begin position="35"/>
        <end position="68"/>
    </location>
</feature>
<evidence type="ECO:0008006" key="8">
    <source>
        <dbReference type="Google" id="ProtNLM"/>
    </source>
</evidence>
<evidence type="ECO:0000256" key="4">
    <source>
        <dbReference type="SAM" id="MobiDB-lite"/>
    </source>
</evidence>
<protein>
    <recommendedName>
        <fullName evidence="8">Alpha/beta hydrolase</fullName>
    </recommendedName>
</protein>
<accession>A0A918QLW2</accession>
<evidence type="ECO:0000256" key="2">
    <source>
        <dbReference type="ARBA" id="ARBA00022963"/>
    </source>
</evidence>
<name>A0A918QLW2_9ACTN</name>
<dbReference type="EMBL" id="BMWG01000029">
    <property type="protein sequence ID" value="GGZ59419.1"/>
    <property type="molecule type" value="Genomic_DNA"/>
</dbReference>
<proteinExistence type="predicted"/>
<sequence>MPARRSLLLGAAVAATAAALPVTAAHTAVAATAAGPLPLPRPTGAHPVGTRSLPATDHSRTDPFASRPGPRELMVQLWFPTARHAGQGPAGRGPADQGHAGYTDAPTAAVLEAGWGVAAGSLARVRTGVRQARRVPDRPTLILLSHGRGSVRALTTSLAAELASHGHLVAAVDHTHDAAAVHFPDGRLIRGSLPSAPEDWDAQDRLETFVRAADLRFVADELTARRLAPRRIGLLGHSMGGAAAAEAMRQDPRFAAGMDLDGGLFGTAVADRGLDRPFLLLTSSPDHETWARWRAAQQGWGRHLHLAGGGHLSATDLPGYAEAIGLRERWPEPLWGELLGTVAPDRATAAVRAFTVAFFGRFLAHRPAPLLRGPSARFPEIEFRWSRGR</sequence>
<reference evidence="6" key="1">
    <citation type="journal article" date="2014" name="Int. J. Syst. Evol. Microbiol.">
        <title>Complete genome sequence of Corynebacterium casei LMG S-19264T (=DSM 44701T), isolated from a smear-ripened cheese.</title>
        <authorList>
            <consortium name="US DOE Joint Genome Institute (JGI-PGF)"/>
            <person name="Walter F."/>
            <person name="Albersmeier A."/>
            <person name="Kalinowski J."/>
            <person name="Ruckert C."/>
        </authorList>
    </citation>
    <scope>NUCLEOTIDE SEQUENCE</scope>
    <source>
        <strain evidence="6">JCM 4988</strain>
    </source>
</reference>
<evidence type="ECO:0000313" key="7">
    <source>
        <dbReference type="Proteomes" id="UP000630936"/>
    </source>
</evidence>
<evidence type="ECO:0000256" key="1">
    <source>
        <dbReference type="ARBA" id="ARBA00022801"/>
    </source>
</evidence>
<dbReference type="Pfam" id="PF03403">
    <property type="entry name" value="PAF-AH_p_II"/>
    <property type="match status" value="1"/>
</dbReference>
<dbReference type="Proteomes" id="UP000630936">
    <property type="component" value="Unassembled WGS sequence"/>
</dbReference>
<keyword evidence="1" id="KW-0378">Hydrolase</keyword>
<gene>
    <name evidence="6" type="ORF">GCM10010387_61420</name>
</gene>
<dbReference type="AlphaFoldDB" id="A0A918QLW2"/>
<dbReference type="PANTHER" id="PTHR10272:SF0">
    <property type="entry name" value="PLATELET-ACTIVATING FACTOR ACETYLHYDROLASE"/>
    <property type="match status" value="1"/>
</dbReference>
<dbReference type="InterPro" id="IPR029058">
    <property type="entry name" value="AB_hydrolase_fold"/>
</dbReference>
<evidence type="ECO:0000313" key="6">
    <source>
        <dbReference type="EMBL" id="GGZ59419.1"/>
    </source>
</evidence>
<dbReference type="InterPro" id="IPR006311">
    <property type="entry name" value="TAT_signal"/>
</dbReference>
<dbReference type="PANTHER" id="PTHR10272">
    <property type="entry name" value="PLATELET-ACTIVATING FACTOR ACETYLHYDROLASE"/>
    <property type="match status" value="1"/>
</dbReference>
<reference evidence="6" key="2">
    <citation type="submission" date="2020-09" db="EMBL/GenBank/DDBJ databases">
        <authorList>
            <person name="Sun Q."/>
            <person name="Ohkuma M."/>
        </authorList>
    </citation>
    <scope>NUCLEOTIDE SEQUENCE</scope>
    <source>
        <strain evidence="6">JCM 4988</strain>
    </source>
</reference>
<feature type="signal peptide" evidence="5">
    <location>
        <begin position="1"/>
        <end position="24"/>
    </location>
</feature>
<organism evidence="6 7">
    <name type="scientific">Streptomyces inusitatus</name>
    <dbReference type="NCBI Taxonomy" id="68221"/>
    <lineage>
        <taxon>Bacteria</taxon>
        <taxon>Bacillati</taxon>
        <taxon>Actinomycetota</taxon>
        <taxon>Actinomycetes</taxon>
        <taxon>Kitasatosporales</taxon>
        <taxon>Streptomycetaceae</taxon>
        <taxon>Streptomyces</taxon>
    </lineage>
</organism>
<dbReference type="RefSeq" id="WP_190126546.1">
    <property type="nucleotide sequence ID" value="NZ_BMWG01000029.1"/>
</dbReference>
<keyword evidence="3" id="KW-0443">Lipid metabolism</keyword>
<evidence type="ECO:0000256" key="3">
    <source>
        <dbReference type="ARBA" id="ARBA00023098"/>
    </source>
</evidence>
<keyword evidence="2" id="KW-0442">Lipid degradation</keyword>
<feature type="chain" id="PRO_5039299595" description="Alpha/beta hydrolase" evidence="5">
    <location>
        <begin position="25"/>
        <end position="389"/>
    </location>
</feature>
<evidence type="ECO:0000256" key="5">
    <source>
        <dbReference type="SAM" id="SignalP"/>
    </source>
</evidence>
<keyword evidence="7" id="KW-1185">Reference proteome</keyword>
<comment type="caution">
    <text evidence="6">The sequence shown here is derived from an EMBL/GenBank/DDBJ whole genome shotgun (WGS) entry which is preliminary data.</text>
</comment>
<dbReference type="GO" id="GO:0016042">
    <property type="term" value="P:lipid catabolic process"/>
    <property type="evidence" value="ECO:0007669"/>
    <property type="project" value="UniProtKB-KW"/>
</dbReference>
<dbReference type="SUPFAM" id="SSF53474">
    <property type="entry name" value="alpha/beta-Hydrolases"/>
    <property type="match status" value="1"/>
</dbReference>
<dbReference type="Gene3D" id="3.40.50.1820">
    <property type="entry name" value="alpha/beta hydrolase"/>
    <property type="match status" value="1"/>
</dbReference>
<dbReference type="GO" id="GO:0003847">
    <property type="term" value="F:1-alkyl-2-acetylglycerophosphocholine esterase activity"/>
    <property type="evidence" value="ECO:0007669"/>
    <property type="project" value="TreeGrafter"/>
</dbReference>